<accession>A0ABT6P5C1</accession>
<gene>
    <name evidence="1" type="ORF">QHF89_40340</name>
</gene>
<sequence length="414" mass="43844">MASARGVKLMRKVWPGSGHRLVRCTCGARPSTHRSRILLLRRAEQRVAFAAAACHDERMRNAYHTFLLGILAVLPACANTESTACMEIAPSQRTCPAAADVDPDDLTVKDCGVEVTEVIGQGTRVDQVPFNGVPPEPMPGCCYPVLETEPSCVYGRPLKIEAQALRSSLVKDPTWAASLLLRPLSTEARHALAERWCRAALDEHASIAAFSRVALDLLRLGAPPELIEQAHVAALDEVRHARQGFAIASALMGSPVGPGAFPLGMEVPLSAGLAEVAAEAAEDGCIGEAVASLLAREAAAICEEPEIRAVLLGIAEDEERHSLLGWRTVAWALRVGGPDVRAAVENVFARAARMGVAVPLMGDCDDPAVLAQVGLLDREASRRAARRALAEVILPAARALLGSAGDMQNQLAGA</sequence>
<dbReference type="RefSeq" id="WP_136972421.1">
    <property type="nucleotide sequence ID" value="NZ_JARZHI010000066.1"/>
</dbReference>
<dbReference type="SUPFAM" id="SSF47240">
    <property type="entry name" value="Ferritin-like"/>
    <property type="match status" value="1"/>
</dbReference>
<dbReference type="InterPro" id="IPR009078">
    <property type="entry name" value="Ferritin-like_SF"/>
</dbReference>
<keyword evidence="2" id="KW-1185">Reference proteome</keyword>
<name>A0ABT6P5C1_9BACT</name>
<dbReference type="InterPro" id="IPR012348">
    <property type="entry name" value="RNR-like"/>
</dbReference>
<dbReference type="CDD" id="cd00657">
    <property type="entry name" value="Ferritin_like"/>
    <property type="match status" value="1"/>
</dbReference>
<organism evidence="1 2">
    <name type="scientific">Polyangium sorediatum</name>
    <dbReference type="NCBI Taxonomy" id="889274"/>
    <lineage>
        <taxon>Bacteria</taxon>
        <taxon>Pseudomonadati</taxon>
        <taxon>Myxococcota</taxon>
        <taxon>Polyangia</taxon>
        <taxon>Polyangiales</taxon>
        <taxon>Polyangiaceae</taxon>
        <taxon>Polyangium</taxon>
    </lineage>
</organism>
<dbReference type="EMBL" id="JARZHI010000066">
    <property type="protein sequence ID" value="MDI1435824.1"/>
    <property type="molecule type" value="Genomic_DNA"/>
</dbReference>
<reference evidence="1 2" key="1">
    <citation type="submission" date="2023-04" db="EMBL/GenBank/DDBJ databases">
        <title>The genome sequence of Polyangium sorediatum DSM14670.</title>
        <authorList>
            <person name="Zhang X."/>
        </authorList>
    </citation>
    <scope>NUCLEOTIDE SEQUENCE [LARGE SCALE GENOMIC DNA]</scope>
    <source>
        <strain evidence="1 2">DSM 14670</strain>
    </source>
</reference>
<evidence type="ECO:0000313" key="1">
    <source>
        <dbReference type="EMBL" id="MDI1435824.1"/>
    </source>
</evidence>
<dbReference type="Proteomes" id="UP001160301">
    <property type="component" value="Unassembled WGS sequence"/>
</dbReference>
<proteinExistence type="predicted"/>
<evidence type="ECO:0000313" key="2">
    <source>
        <dbReference type="Proteomes" id="UP001160301"/>
    </source>
</evidence>
<dbReference type="Gene3D" id="1.10.620.20">
    <property type="entry name" value="Ribonucleotide Reductase, subunit A"/>
    <property type="match status" value="1"/>
</dbReference>
<comment type="caution">
    <text evidence="1">The sequence shown here is derived from an EMBL/GenBank/DDBJ whole genome shotgun (WGS) entry which is preliminary data.</text>
</comment>
<protein>
    <submittedName>
        <fullName evidence="1">Ferritin-like domain-containing protein</fullName>
    </submittedName>
</protein>